<comment type="caution">
    <text evidence="1">The sequence shown here is derived from an EMBL/GenBank/DDBJ whole genome shotgun (WGS) entry which is preliminary data.</text>
</comment>
<dbReference type="AlphaFoldDB" id="A0A813A1R9"/>
<protein>
    <submittedName>
        <fullName evidence="1">Uncharacterized protein</fullName>
    </submittedName>
</protein>
<evidence type="ECO:0000313" key="1">
    <source>
        <dbReference type="EMBL" id="CAE7848982.1"/>
    </source>
</evidence>
<proteinExistence type="predicted"/>
<gene>
    <name evidence="1" type="ORF">SNEC2469_LOCUS26237</name>
</gene>
<dbReference type="Proteomes" id="UP000601435">
    <property type="component" value="Unassembled WGS sequence"/>
</dbReference>
<organism evidence="1 2">
    <name type="scientific">Symbiodinium necroappetens</name>
    <dbReference type="NCBI Taxonomy" id="1628268"/>
    <lineage>
        <taxon>Eukaryota</taxon>
        <taxon>Sar</taxon>
        <taxon>Alveolata</taxon>
        <taxon>Dinophyceae</taxon>
        <taxon>Suessiales</taxon>
        <taxon>Symbiodiniaceae</taxon>
        <taxon>Symbiodinium</taxon>
    </lineage>
</organism>
<sequence>TGILVKLDEHEDAFLEFDAFEARQWVFQKKRHKLKRLLDTEAKDVFLDIVPQNDIIMHWALRVVGPKASRCYEFEADGVIMGKRTALDKGLPISSQKLEGRTERTHREISRWCTQFGVDHTYDAAGNNIFGGKNCQ</sequence>
<evidence type="ECO:0000313" key="2">
    <source>
        <dbReference type="Proteomes" id="UP000601435"/>
    </source>
</evidence>
<keyword evidence="2" id="KW-1185">Reference proteome</keyword>
<feature type="non-terminal residue" evidence="1">
    <location>
        <position position="1"/>
    </location>
</feature>
<dbReference type="OrthoDB" id="446844at2759"/>
<name>A0A813A1R9_9DINO</name>
<feature type="non-terminal residue" evidence="1">
    <location>
        <position position="136"/>
    </location>
</feature>
<dbReference type="EMBL" id="CAJNJA010053021">
    <property type="protein sequence ID" value="CAE7848982.1"/>
    <property type="molecule type" value="Genomic_DNA"/>
</dbReference>
<accession>A0A813A1R9</accession>
<reference evidence="1" key="1">
    <citation type="submission" date="2021-02" db="EMBL/GenBank/DDBJ databases">
        <authorList>
            <person name="Dougan E. K."/>
            <person name="Rhodes N."/>
            <person name="Thang M."/>
            <person name="Chan C."/>
        </authorList>
    </citation>
    <scope>NUCLEOTIDE SEQUENCE</scope>
</reference>